<dbReference type="Gene3D" id="2.60.60.40">
    <property type="match status" value="2"/>
</dbReference>
<keyword evidence="1" id="KW-0378">Hydrolase</keyword>
<feature type="domain" description="Carbohydrate binding module xylan-binding" evidence="4">
    <location>
        <begin position="28"/>
        <end position="120"/>
    </location>
</feature>
<dbReference type="Proteomes" id="UP001597203">
    <property type="component" value="Unassembled WGS sequence"/>
</dbReference>
<sequence length="924" mass="98022">MMIDTKLGFAPKSTEIGNGPDKFVLTISQDAYLGNAQYLVFVDGKQVGGVLEASALRSSGVTDTLTIKGDFGPGAHQVTVKYVNDARNVVALDNSQDRNLYVHSVAYNGALVSDTRTNMFSNGASTFAVAANAASTTGSFTLGSGPDTLTLKIAQDAYVGNARYQVFVDGKQVGGTFEALASRRDGASDTVTLKGDWGSGAHDIAIKYVNDARNAADTTFVQDRNLYVNGVTYNGVMVSDTRTNMFSNGTSTFKAPEQIVSKTLTGTDGADVLAGGKGDDILRGGKGNDTLSGGAGSDTFVHVKGDGADRITDFTATGAQADIIDLGRYGFGKFEQLSSRIAQVGSDTVITLNGTDSLKLAGVKAADLSTANFKFSDVVSPNTSGLNVGININGAEYIGPKGQKTGIDYFPTTEEITYFAAKGMTDLRLPIAWESLQPALGGAFDAAYLAKIHATVDYAKSLGMNVIIDVHNYGKYNGNLIGSAAVPTSAFADLWSKIATSFADDSNVSFGLMNEPQIASASAWLGMVNQAISAIRETGATQQILVPGIDWSAGNRWMTNGNASVLGKEGAIVDPLHNFAFEVHQYLDANTSGTGTDVVSSTIGADRLAAITDWARANGYKLYLGETGVADNQPSLTALDTMMRFLQGNDDVWQGVSYWAAGSVWQGNYIYSVQPIKGAIDSGQMDVLEKFINAPATKTVLADGTIQVDVHGYSKEAVSIRDLLDSDGDLMSRTVYDISGHVTSKSILNSDGTIKAYHFATDGSGTSTVYAAGSDSVIRTEKLGIAGIIAQSTDYTASGYVQSSYTQGIISQSAEYDKNWAMTGSSSYYTDGTVKQHSYKEADGDWIIDYFSAAGQMTSKGEFSSAWSMKTWITFLSNGGWDKTVMYDSGKDIGHYQAGADSPYKVDHFDVTGKFLYSDMSFIL</sequence>
<evidence type="ECO:0000256" key="1">
    <source>
        <dbReference type="ARBA" id="ARBA00022801"/>
    </source>
</evidence>
<dbReference type="PANTHER" id="PTHR34142:SF1">
    <property type="entry name" value="GLYCOSIDE HYDROLASE FAMILY 5 DOMAIN-CONTAINING PROTEIN"/>
    <property type="match status" value="1"/>
</dbReference>
<dbReference type="PRINTS" id="PR00313">
    <property type="entry name" value="CABNDNGRPT"/>
</dbReference>
<feature type="domain" description="Carbohydrate binding module xylan-binding" evidence="4">
    <location>
        <begin position="148"/>
        <end position="246"/>
    </location>
</feature>
<dbReference type="Pfam" id="PF16841">
    <property type="entry name" value="CBM60"/>
    <property type="match status" value="2"/>
</dbReference>
<evidence type="ECO:0000259" key="3">
    <source>
        <dbReference type="Pfam" id="PF00150"/>
    </source>
</evidence>
<dbReference type="PANTHER" id="PTHR34142">
    <property type="entry name" value="ENDO-BETA-1,4-GLUCANASE A"/>
    <property type="match status" value="1"/>
</dbReference>
<accession>A0ABW3P6J4</accession>
<dbReference type="Pfam" id="PF00353">
    <property type="entry name" value="HemolysinCabind"/>
    <property type="match status" value="1"/>
</dbReference>
<dbReference type="PROSITE" id="PS00330">
    <property type="entry name" value="HEMOLYSIN_CALCIUM"/>
    <property type="match status" value="2"/>
</dbReference>
<proteinExistence type="predicted"/>
<dbReference type="InterPro" id="IPR011049">
    <property type="entry name" value="Serralysin-like_metalloprot_C"/>
</dbReference>
<dbReference type="SUPFAM" id="SSF51120">
    <property type="entry name" value="beta-Roll"/>
    <property type="match status" value="1"/>
</dbReference>
<dbReference type="InterPro" id="IPR001547">
    <property type="entry name" value="Glyco_hydro_5"/>
</dbReference>
<evidence type="ECO:0000256" key="2">
    <source>
        <dbReference type="ARBA" id="ARBA00023295"/>
    </source>
</evidence>
<comment type="caution">
    <text evidence="5">The sequence shown here is derived from an EMBL/GenBank/DDBJ whole genome shotgun (WGS) entry which is preliminary data.</text>
</comment>
<name>A0ABW3P6J4_9SPHN</name>
<feature type="domain" description="Glycoside hydrolase family 5" evidence="3">
    <location>
        <begin position="406"/>
        <end position="661"/>
    </location>
</feature>
<keyword evidence="6" id="KW-1185">Reference proteome</keyword>
<dbReference type="EMBL" id="JBHTLS010000134">
    <property type="protein sequence ID" value="MFD1107104.1"/>
    <property type="molecule type" value="Genomic_DNA"/>
</dbReference>
<evidence type="ECO:0000259" key="4">
    <source>
        <dbReference type="Pfam" id="PF16841"/>
    </source>
</evidence>
<evidence type="ECO:0000313" key="5">
    <source>
        <dbReference type="EMBL" id="MFD1107104.1"/>
    </source>
</evidence>
<organism evidence="5 6">
    <name type="scientific">Sphingobium olei</name>
    <dbReference type="NCBI Taxonomy" id="420955"/>
    <lineage>
        <taxon>Bacteria</taxon>
        <taxon>Pseudomonadati</taxon>
        <taxon>Pseudomonadota</taxon>
        <taxon>Alphaproteobacteria</taxon>
        <taxon>Sphingomonadales</taxon>
        <taxon>Sphingomonadaceae</taxon>
        <taxon>Sphingobium</taxon>
    </lineage>
</organism>
<dbReference type="SUPFAM" id="SSF51445">
    <property type="entry name" value="(Trans)glycosidases"/>
    <property type="match status" value="1"/>
</dbReference>
<dbReference type="InterPro" id="IPR018511">
    <property type="entry name" value="Hemolysin-typ_Ca-bd_CS"/>
</dbReference>
<dbReference type="Pfam" id="PF00150">
    <property type="entry name" value="Cellulase"/>
    <property type="match status" value="1"/>
</dbReference>
<dbReference type="InterPro" id="IPR031768">
    <property type="entry name" value="CBM60_xylan-bd"/>
</dbReference>
<evidence type="ECO:0000313" key="6">
    <source>
        <dbReference type="Proteomes" id="UP001597203"/>
    </source>
</evidence>
<dbReference type="Gene3D" id="3.90.930.1">
    <property type="match status" value="1"/>
</dbReference>
<reference evidence="6" key="1">
    <citation type="journal article" date="2019" name="Int. J. Syst. Evol. Microbiol.">
        <title>The Global Catalogue of Microorganisms (GCM) 10K type strain sequencing project: providing services to taxonomists for standard genome sequencing and annotation.</title>
        <authorList>
            <consortium name="The Broad Institute Genomics Platform"/>
            <consortium name="The Broad Institute Genome Sequencing Center for Infectious Disease"/>
            <person name="Wu L."/>
            <person name="Ma J."/>
        </authorList>
    </citation>
    <scope>NUCLEOTIDE SEQUENCE [LARGE SCALE GENOMIC DNA]</scope>
    <source>
        <strain evidence="6">CCUG 54329</strain>
    </source>
</reference>
<protein>
    <submittedName>
        <fullName evidence="5">Cellulase family glycosylhydrolase</fullName>
    </submittedName>
</protein>
<gene>
    <name evidence="5" type="ORF">ACFQ24_19745</name>
</gene>
<dbReference type="InterPro" id="IPR017853">
    <property type="entry name" value="GH"/>
</dbReference>
<keyword evidence="2" id="KW-0326">Glycosidase</keyword>
<dbReference type="InterPro" id="IPR001343">
    <property type="entry name" value="Hemolysn_Ca-bd"/>
</dbReference>
<dbReference type="Gene3D" id="3.20.20.80">
    <property type="entry name" value="Glycosidases"/>
    <property type="match status" value="1"/>
</dbReference>
<dbReference type="RefSeq" id="WP_380914353.1">
    <property type="nucleotide sequence ID" value="NZ_JBHTLS010000134.1"/>
</dbReference>